<accession>A0A147B779</accession>
<feature type="region of interest" description="Disordered" evidence="1">
    <location>
        <begin position="19"/>
        <end position="43"/>
    </location>
</feature>
<evidence type="ECO:0000313" key="2">
    <source>
        <dbReference type="EMBL" id="JAR86614.1"/>
    </source>
</evidence>
<protein>
    <submittedName>
        <fullName evidence="2">Uncharacterized protein</fullName>
    </submittedName>
</protein>
<proteinExistence type="predicted"/>
<sequence>LSRHFNGLRDDSRMHRTLKKEKEKKILESGRSTSRLTTEPYHSKHKSVNYQCNFENIYTYIYIPTNGGEIVSKNAIKTNLFHLFWLLLVIESLGPKYKTTDHKASYRLSARRLDSATEDGHAKINLILLNSGKEQGMG</sequence>
<dbReference type="EMBL" id="GEIB01001742">
    <property type="protein sequence ID" value="JAR86614.1"/>
    <property type="molecule type" value="Transcribed_RNA"/>
</dbReference>
<reference evidence="2" key="1">
    <citation type="submission" date="2016-03" db="EMBL/GenBank/DDBJ databases">
        <title>Gut transcriptome analysis on engorged females of Ornithodoros mimon (Acari: Argasidae) and phylogenetic inferences of soft ticks.</title>
        <authorList>
            <person name="Landulfo G.A."/>
            <person name="Giovanni D."/>
            <person name="Carvalho E."/>
            <person name="Junqueira-de-Azevedo I."/>
            <person name="Patane J."/>
            <person name="Mendoca R."/>
            <person name="Barros-Battesti D."/>
        </authorList>
    </citation>
    <scope>NUCLEOTIDE SEQUENCE</scope>
    <source>
        <strain evidence="2">Females</strain>
        <tissue evidence="2">Gut</tissue>
    </source>
</reference>
<name>A0A147B779_9ACAR</name>
<organism evidence="2">
    <name type="scientific">Alectorobius mimon</name>
    <dbReference type="NCBI Taxonomy" id="360319"/>
    <lineage>
        <taxon>Eukaryota</taxon>
        <taxon>Metazoa</taxon>
        <taxon>Ecdysozoa</taxon>
        <taxon>Arthropoda</taxon>
        <taxon>Chelicerata</taxon>
        <taxon>Arachnida</taxon>
        <taxon>Acari</taxon>
        <taxon>Parasitiformes</taxon>
        <taxon>Ixodida</taxon>
        <taxon>Ixodoidea</taxon>
        <taxon>Argasidae</taxon>
        <taxon>Ornithodorinae</taxon>
        <taxon>Alectorobius</taxon>
    </lineage>
</organism>
<feature type="compositionally biased region" description="Basic and acidic residues" evidence="1">
    <location>
        <begin position="19"/>
        <end position="28"/>
    </location>
</feature>
<evidence type="ECO:0000256" key="1">
    <source>
        <dbReference type="SAM" id="MobiDB-lite"/>
    </source>
</evidence>
<feature type="non-terminal residue" evidence="2">
    <location>
        <position position="1"/>
    </location>
</feature>
<dbReference type="AlphaFoldDB" id="A0A147B779"/>